<name>A0A0A9AZV9_ARUDO</name>
<proteinExistence type="predicted"/>
<reference evidence="2" key="1">
    <citation type="submission" date="2014-09" db="EMBL/GenBank/DDBJ databases">
        <authorList>
            <person name="Magalhaes I.L.F."/>
            <person name="Oliveira U."/>
            <person name="Santos F.R."/>
            <person name="Vidigal T.H.D.A."/>
            <person name="Brescovit A.D."/>
            <person name="Santos A.J."/>
        </authorList>
    </citation>
    <scope>NUCLEOTIDE SEQUENCE</scope>
    <source>
        <tissue evidence="2">Shoot tissue taken approximately 20 cm above the soil surface</tissue>
    </source>
</reference>
<sequence>MFSFRVCCFSGASVNEQPSQSDISMTGSQLESFYSGFHLPSQRKIRRKCMFMPDNAPASMGASVSTDGSDSFMDQQALPNEPHLSHSDSSCHTPLLAAETHRKCKASMHLQRLSDFNVAGPSHISVCPPTHLHKSDKCKARAAHFPEYLWR</sequence>
<organism evidence="2">
    <name type="scientific">Arundo donax</name>
    <name type="common">Giant reed</name>
    <name type="synonym">Donax arundinaceus</name>
    <dbReference type="NCBI Taxonomy" id="35708"/>
    <lineage>
        <taxon>Eukaryota</taxon>
        <taxon>Viridiplantae</taxon>
        <taxon>Streptophyta</taxon>
        <taxon>Embryophyta</taxon>
        <taxon>Tracheophyta</taxon>
        <taxon>Spermatophyta</taxon>
        <taxon>Magnoliopsida</taxon>
        <taxon>Liliopsida</taxon>
        <taxon>Poales</taxon>
        <taxon>Poaceae</taxon>
        <taxon>PACMAD clade</taxon>
        <taxon>Arundinoideae</taxon>
        <taxon>Arundineae</taxon>
        <taxon>Arundo</taxon>
    </lineage>
</organism>
<evidence type="ECO:0000313" key="2">
    <source>
        <dbReference type="EMBL" id="JAD54470.1"/>
    </source>
</evidence>
<accession>A0A0A9AZV9</accession>
<feature type="region of interest" description="Disordered" evidence="1">
    <location>
        <begin position="60"/>
        <end position="91"/>
    </location>
</feature>
<feature type="compositionally biased region" description="Polar residues" evidence="1">
    <location>
        <begin position="62"/>
        <end position="78"/>
    </location>
</feature>
<reference evidence="2" key="2">
    <citation type="journal article" date="2015" name="Data Brief">
        <title>Shoot transcriptome of the giant reed, Arundo donax.</title>
        <authorList>
            <person name="Barrero R.A."/>
            <person name="Guerrero F.D."/>
            <person name="Moolhuijzen P."/>
            <person name="Goolsby J.A."/>
            <person name="Tidwell J."/>
            <person name="Bellgard S.E."/>
            <person name="Bellgard M.I."/>
        </authorList>
    </citation>
    <scope>NUCLEOTIDE SEQUENCE</scope>
    <source>
        <tissue evidence="2">Shoot tissue taken approximately 20 cm above the soil surface</tissue>
    </source>
</reference>
<evidence type="ECO:0000256" key="1">
    <source>
        <dbReference type="SAM" id="MobiDB-lite"/>
    </source>
</evidence>
<dbReference type="EMBL" id="GBRH01243425">
    <property type="protein sequence ID" value="JAD54470.1"/>
    <property type="molecule type" value="Transcribed_RNA"/>
</dbReference>
<protein>
    <submittedName>
        <fullName evidence="2">Uncharacterized protein</fullName>
    </submittedName>
</protein>
<dbReference type="AlphaFoldDB" id="A0A0A9AZV9"/>